<dbReference type="GO" id="GO:0006094">
    <property type="term" value="P:gluconeogenesis"/>
    <property type="evidence" value="ECO:0007669"/>
    <property type="project" value="UniProtKB-UniRule"/>
</dbReference>
<dbReference type="GO" id="GO:0046872">
    <property type="term" value="F:metal ion binding"/>
    <property type="evidence" value="ECO:0007669"/>
    <property type="project" value="UniProtKB-KW"/>
</dbReference>
<dbReference type="Pfam" id="PF01293">
    <property type="entry name" value="PEPCK_ATP"/>
    <property type="match status" value="1"/>
</dbReference>
<comment type="cofactor">
    <cofactor evidence="10">
        <name>Mn(2+)</name>
        <dbReference type="ChEBI" id="CHEBI:29035"/>
    </cofactor>
    <text evidence="10">Binds 1 Mn(2+) ion per subunit.</text>
</comment>
<feature type="binding site" evidence="10">
    <location>
        <position position="284"/>
    </location>
    <ligand>
        <name>ATP</name>
        <dbReference type="ChEBI" id="CHEBI:30616"/>
    </ligand>
</feature>
<dbReference type="EC" id="4.1.1.49" evidence="3 10"/>
<dbReference type="Gene3D" id="3.40.449.10">
    <property type="entry name" value="Phosphoenolpyruvate Carboxykinase, domain 1"/>
    <property type="match status" value="1"/>
</dbReference>
<comment type="catalytic activity">
    <reaction evidence="9 10">
        <text>oxaloacetate + ATP = phosphoenolpyruvate + ADP + CO2</text>
        <dbReference type="Rhea" id="RHEA:18617"/>
        <dbReference type="ChEBI" id="CHEBI:16452"/>
        <dbReference type="ChEBI" id="CHEBI:16526"/>
        <dbReference type="ChEBI" id="CHEBI:30616"/>
        <dbReference type="ChEBI" id="CHEBI:58702"/>
        <dbReference type="ChEBI" id="CHEBI:456216"/>
        <dbReference type="EC" id="4.1.1.49"/>
    </reaction>
</comment>
<dbReference type="HAMAP" id="MF_00453">
    <property type="entry name" value="PEPCK_ATP"/>
    <property type="match status" value="1"/>
</dbReference>
<organism evidence="11">
    <name type="scientific">Salinicola endophyticus</name>
    <dbReference type="NCBI Taxonomy" id="1949083"/>
    <lineage>
        <taxon>Bacteria</taxon>
        <taxon>Pseudomonadati</taxon>
        <taxon>Pseudomonadota</taxon>
        <taxon>Gammaproteobacteria</taxon>
        <taxon>Oceanospirillales</taxon>
        <taxon>Halomonadaceae</taxon>
        <taxon>Salinicola</taxon>
    </lineage>
</organism>
<evidence type="ECO:0000313" key="11">
    <source>
        <dbReference type="EMBL" id="XCJ80653.1"/>
    </source>
</evidence>
<dbReference type="SUPFAM" id="SSF53795">
    <property type="entry name" value="PEP carboxykinase-like"/>
    <property type="match status" value="1"/>
</dbReference>
<dbReference type="GO" id="GO:0005829">
    <property type="term" value="C:cytosol"/>
    <property type="evidence" value="ECO:0007669"/>
    <property type="project" value="TreeGrafter"/>
</dbReference>
<keyword evidence="5 10" id="KW-0547">Nucleotide-binding</keyword>
<feature type="binding site" evidence="10">
    <location>
        <begin position="235"/>
        <end position="243"/>
    </location>
    <ligand>
        <name>ATP</name>
        <dbReference type="ChEBI" id="CHEBI:30616"/>
    </ligand>
</feature>
<keyword evidence="10" id="KW-0464">Manganese</keyword>
<evidence type="ECO:0000256" key="9">
    <source>
        <dbReference type="ARBA" id="ARBA00047371"/>
    </source>
</evidence>
<comment type="function">
    <text evidence="10">Involved in the gluconeogenesis. Catalyzes the conversion of oxaloacetate (OAA) to phosphoenolpyruvate (PEP) through direct phosphoryl transfer between the nucleoside triphosphate and OAA.</text>
</comment>
<feature type="binding site" evidence="10">
    <location>
        <position position="219"/>
    </location>
    <ligand>
        <name>ATP</name>
        <dbReference type="ChEBI" id="CHEBI:30616"/>
    </ligand>
</feature>
<feature type="binding site" evidence="10">
    <location>
        <position position="200"/>
    </location>
    <ligand>
        <name>substrate</name>
    </ligand>
</feature>
<dbReference type="AlphaFoldDB" id="A0AB74UDG8"/>
<name>A0AB74UDG8_9GAMM</name>
<evidence type="ECO:0000256" key="10">
    <source>
        <dbReference type="HAMAP-Rule" id="MF_00453"/>
    </source>
</evidence>
<keyword evidence="6 10" id="KW-0210">Decarboxylase</keyword>
<feature type="binding site" evidence="10">
    <location>
        <position position="447"/>
    </location>
    <ligand>
        <name>ATP</name>
        <dbReference type="ChEBI" id="CHEBI:30616"/>
    </ligand>
</feature>
<sequence>MTTSQAPRQAAQDITSPQVYSDLSAAELVEFALARGEGVLADNGALVVETGARTGRSTLDRFIVDEPSTSAMIEWGAVNRPIGAEVFDALWARVEAYLAARERFVSSLHVGADPQHYLPVRVVTELAWQALYCRNLFVRPAADVAETHAADKPEWTLMSAPGFVCEPDRDGTRSESTVMINFAQRKVLVVGMRYAGEMKKAMFSVQNFLLPAKDVLPMHCSANVGEDGETTLFFGLSGTGKTTLSADPERYLIGDDEHGWGEGTVFNFEGGCYAKTIDLSRQNEPIIWDAIRFGSVLENVKLDAVRVPDYADVSLTQNGRAAYPLEFVDKRVMANRAGEPSAIVFLTCDMSGVLPPVSLLSKEAAAYHFLSGYTAKVGSTEMGSTSQLEATFSTCFGAPFFPRPAHEYAELLIKRIEAFGSRVYLVNTGWSGGAYGQGGSRFSIPTTRAVIGAIQSGALRDVDTRHIEGLNLEVPVAVEGVDAKLLDPREAWSDAAAYEAQMNALIDKFTHNFAKFDCVDPAIVAAGPRAI</sequence>
<dbReference type="RefSeq" id="WP_353981472.1">
    <property type="nucleotide sequence ID" value="NZ_CP159578.1"/>
</dbReference>
<dbReference type="InterPro" id="IPR013035">
    <property type="entry name" value="PEP_carboxykinase_C"/>
</dbReference>
<dbReference type="NCBIfam" id="NF006823">
    <property type="entry name" value="PRK09344.1-5"/>
    <property type="match status" value="1"/>
</dbReference>
<feature type="binding site" evidence="10">
    <location>
        <position position="219"/>
    </location>
    <ligand>
        <name>Mn(2+)</name>
        <dbReference type="ChEBI" id="CHEBI:29035"/>
    </ligand>
</feature>
<proteinExistence type="inferred from homology"/>
<feature type="binding site" evidence="10">
    <location>
        <position position="320"/>
    </location>
    <ligand>
        <name>substrate</name>
    </ligand>
</feature>
<dbReference type="Gene3D" id="3.90.228.20">
    <property type="match status" value="1"/>
</dbReference>
<evidence type="ECO:0000256" key="8">
    <source>
        <dbReference type="ARBA" id="ARBA00023239"/>
    </source>
</evidence>
<gene>
    <name evidence="10" type="primary">pckA</name>
    <name evidence="11" type="ORF">ABV408_05600</name>
</gene>
<protein>
    <recommendedName>
        <fullName evidence="3 10">Phosphoenolpyruvate carboxykinase (ATP)</fullName>
        <shortName evidence="10">PCK</shortName>
        <shortName evidence="10">PEP carboxykinase</shortName>
        <shortName evidence="10">PEPCK</shortName>
        <ecNumber evidence="3 10">4.1.1.49</ecNumber>
    </recommendedName>
</protein>
<feature type="binding site" evidence="10">
    <location>
        <position position="320"/>
    </location>
    <ligand>
        <name>ATP</name>
        <dbReference type="ChEBI" id="CHEBI:30616"/>
    </ligand>
</feature>
<dbReference type="NCBIfam" id="TIGR00224">
    <property type="entry name" value="pckA"/>
    <property type="match status" value="1"/>
</dbReference>
<comment type="caution">
    <text evidence="10">Lacks conserved residue(s) required for the propagation of feature annotation.</text>
</comment>
<dbReference type="NCBIfam" id="NF006821">
    <property type="entry name" value="PRK09344.1-3"/>
    <property type="match status" value="1"/>
</dbReference>
<comment type="similarity">
    <text evidence="2 10">Belongs to the phosphoenolpyruvate carboxykinase (ATP) family.</text>
</comment>
<accession>A0AB74UDG8</accession>
<evidence type="ECO:0000256" key="7">
    <source>
        <dbReference type="ARBA" id="ARBA00022840"/>
    </source>
</evidence>
<dbReference type="InterPro" id="IPR001272">
    <property type="entry name" value="PEP_carboxykinase_ATP"/>
</dbReference>
<dbReference type="SUPFAM" id="SSF68923">
    <property type="entry name" value="PEP carboxykinase N-terminal domain"/>
    <property type="match status" value="1"/>
</dbReference>
<evidence type="ECO:0000256" key="2">
    <source>
        <dbReference type="ARBA" id="ARBA00006052"/>
    </source>
</evidence>
<feature type="binding site" evidence="10">
    <location>
        <position position="256"/>
    </location>
    <ligand>
        <name>Mn(2+)</name>
        <dbReference type="ChEBI" id="CHEBI:29035"/>
    </ligand>
</feature>
<feature type="binding site" evidence="10">
    <location>
        <position position="194"/>
    </location>
    <ligand>
        <name>substrate</name>
    </ligand>
</feature>
<dbReference type="GO" id="GO:0005524">
    <property type="term" value="F:ATP binding"/>
    <property type="evidence" value="ECO:0007669"/>
    <property type="project" value="UniProtKB-UniRule"/>
</dbReference>
<evidence type="ECO:0000256" key="3">
    <source>
        <dbReference type="ARBA" id="ARBA00012363"/>
    </source>
</evidence>
<keyword evidence="4 10" id="KW-0312">Gluconeogenesis</keyword>
<comment type="subcellular location">
    <subcellularLocation>
        <location evidence="10">Cytoplasm</location>
    </subcellularLocation>
</comment>
<dbReference type="PANTHER" id="PTHR30031">
    <property type="entry name" value="PHOSPHOENOLPYRUVATE CARBOXYKINASE ATP"/>
    <property type="match status" value="1"/>
</dbReference>
<feature type="binding site" evidence="10">
    <location>
        <position position="56"/>
    </location>
    <ligand>
        <name>substrate</name>
    </ligand>
</feature>
<dbReference type="GO" id="GO:0004612">
    <property type="term" value="F:phosphoenolpyruvate carboxykinase (ATP) activity"/>
    <property type="evidence" value="ECO:0007669"/>
    <property type="project" value="UniProtKB-UniRule"/>
</dbReference>
<dbReference type="NCBIfam" id="NF006820">
    <property type="entry name" value="PRK09344.1-2"/>
    <property type="match status" value="1"/>
</dbReference>
<feature type="binding site" evidence="10">
    <location>
        <position position="200"/>
    </location>
    <ligand>
        <name>ATP</name>
        <dbReference type="ChEBI" id="CHEBI:30616"/>
    </ligand>
</feature>
<dbReference type="PIRSF" id="PIRSF006294">
    <property type="entry name" value="PEP_crbxkin"/>
    <property type="match status" value="1"/>
</dbReference>
<evidence type="ECO:0000256" key="5">
    <source>
        <dbReference type="ARBA" id="ARBA00022741"/>
    </source>
</evidence>
<keyword evidence="8 10" id="KW-0456">Lyase</keyword>
<feature type="binding site" evidence="10">
    <location>
        <position position="200"/>
    </location>
    <ligand>
        <name>Mn(2+)</name>
        <dbReference type="ChEBI" id="CHEBI:29035"/>
    </ligand>
</feature>
<dbReference type="PANTHER" id="PTHR30031:SF0">
    <property type="entry name" value="PHOSPHOENOLPYRUVATE CARBOXYKINASE (ATP)"/>
    <property type="match status" value="1"/>
</dbReference>
<evidence type="ECO:0000256" key="1">
    <source>
        <dbReference type="ARBA" id="ARBA00004742"/>
    </source>
</evidence>
<keyword evidence="10" id="KW-0963">Cytoplasm</keyword>
<dbReference type="EMBL" id="CP159578">
    <property type="protein sequence ID" value="XCJ80653.1"/>
    <property type="molecule type" value="Genomic_DNA"/>
</dbReference>
<dbReference type="InterPro" id="IPR008210">
    <property type="entry name" value="PEP_carboxykinase_N"/>
</dbReference>
<dbReference type="Gene3D" id="2.170.8.10">
    <property type="entry name" value="Phosphoenolpyruvate Carboxykinase, domain 2"/>
    <property type="match status" value="1"/>
</dbReference>
<comment type="subunit">
    <text evidence="10">Monomer.</text>
</comment>
<evidence type="ECO:0000256" key="6">
    <source>
        <dbReference type="ARBA" id="ARBA00022793"/>
    </source>
</evidence>
<reference evidence="11" key="1">
    <citation type="submission" date="2024-06" db="EMBL/GenBank/DDBJ databases">
        <title>Complete genome of Salinicola endophyticus HNIBRBA4755.</title>
        <authorList>
            <person name="Shin S.Y."/>
            <person name="Kang H."/>
            <person name="Song J."/>
        </authorList>
    </citation>
    <scope>NUCLEOTIDE SEQUENCE</scope>
    <source>
        <strain evidence="11">HNIBRBA4755</strain>
    </source>
</reference>
<evidence type="ECO:0000256" key="4">
    <source>
        <dbReference type="ARBA" id="ARBA00022432"/>
    </source>
</evidence>
<keyword evidence="10" id="KW-0479">Metal-binding</keyword>
<comment type="pathway">
    <text evidence="1 10">Carbohydrate biosynthesis; gluconeogenesis.</text>
</comment>
<keyword evidence="7 10" id="KW-0067">ATP-binding</keyword>